<dbReference type="GO" id="GO:0000076">
    <property type="term" value="P:DNA replication checkpoint signaling"/>
    <property type="evidence" value="ECO:0007669"/>
    <property type="project" value="UniProtKB-UniRule"/>
</dbReference>
<dbReference type="EMBL" id="JAIZAY010000014">
    <property type="protein sequence ID" value="KAJ8029403.1"/>
    <property type="molecule type" value="Genomic_DNA"/>
</dbReference>
<feature type="compositionally biased region" description="Acidic residues" evidence="7">
    <location>
        <begin position="318"/>
        <end position="329"/>
    </location>
</feature>
<dbReference type="Pfam" id="PF07962">
    <property type="entry name" value="Swi3"/>
    <property type="match status" value="1"/>
</dbReference>
<dbReference type="GO" id="GO:0031297">
    <property type="term" value="P:replication fork processing"/>
    <property type="evidence" value="ECO:0007669"/>
    <property type="project" value="UniProtKB-UniRule"/>
</dbReference>
<feature type="region of interest" description="Disordered" evidence="7">
    <location>
        <begin position="1"/>
        <end position="97"/>
    </location>
</feature>
<sequence length="329" mass="37594">MASINLEDEELMEQDYYGDDYDDDEVPEMPPMMAPLSPLAEYNENATNQTTSEQNPLDGLLGDAGADEGSETKARRIIKRKPQPKLDEARLTGPKGLPSLQKHFEKVKFKGKGHEHEDLNLLMTEMEHWMNRLYPKLTMKEMIVKLEKLGKKQKVKTCLAKIRMDMPILDEDFIGRDDDLEDEEEKIAEEMNDEEDGVTRGEEEESRGNERLISSQSESKPTLTEDQKKRIEEKRRLALERKAAKQAKEQEEELGGLSQEELESIQNGEGLKISRIEAKMFQEIADTERELGIVGGEDGMMESKSKEENPVGNSLSQEEMDEIERELMG</sequence>
<keyword evidence="3 6" id="KW-0227">DNA damage</keyword>
<evidence type="ECO:0000256" key="3">
    <source>
        <dbReference type="ARBA" id="ARBA00022763"/>
    </source>
</evidence>
<organism evidence="9 10">
    <name type="scientific">Holothuria leucospilota</name>
    <name type="common">Black long sea cucumber</name>
    <name type="synonym">Mertensiothuria leucospilota</name>
    <dbReference type="NCBI Taxonomy" id="206669"/>
    <lineage>
        <taxon>Eukaryota</taxon>
        <taxon>Metazoa</taxon>
        <taxon>Echinodermata</taxon>
        <taxon>Eleutherozoa</taxon>
        <taxon>Echinozoa</taxon>
        <taxon>Holothuroidea</taxon>
        <taxon>Aspidochirotacea</taxon>
        <taxon>Aspidochirotida</taxon>
        <taxon>Holothuriidae</taxon>
        <taxon>Holothuria</taxon>
    </lineage>
</organism>
<evidence type="ECO:0000256" key="4">
    <source>
        <dbReference type="ARBA" id="ARBA00023242"/>
    </source>
</evidence>
<evidence type="ECO:0000256" key="7">
    <source>
        <dbReference type="SAM" id="MobiDB-lite"/>
    </source>
</evidence>
<dbReference type="InterPro" id="IPR012923">
    <property type="entry name" value="Csm3"/>
</dbReference>
<feature type="compositionally biased region" description="Polar residues" evidence="7">
    <location>
        <begin position="44"/>
        <end position="55"/>
    </location>
</feature>
<name>A0A9Q1BME1_HOLLE</name>
<accession>A0A9Q1BME1</accession>
<comment type="subcellular location">
    <subcellularLocation>
        <location evidence="1 6">Nucleus</location>
    </subcellularLocation>
</comment>
<feature type="domain" description="Chromosome segregation in meiosis protein 3" evidence="8">
    <location>
        <begin position="85"/>
        <end position="166"/>
    </location>
</feature>
<dbReference type="GO" id="GO:0006974">
    <property type="term" value="P:DNA damage response"/>
    <property type="evidence" value="ECO:0007669"/>
    <property type="project" value="UniProtKB-KW"/>
</dbReference>
<comment type="similarity">
    <text evidence="2 6">Belongs to the CSM3 family.</text>
</comment>
<evidence type="ECO:0000259" key="8">
    <source>
        <dbReference type="Pfam" id="PF07962"/>
    </source>
</evidence>
<dbReference type="GO" id="GO:0031298">
    <property type="term" value="C:replication fork protection complex"/>
    <property type="evidence" value="ECO:0007669"/>
    <property type="project" value="TreeGrafter"/>
</dbReference>
<dbReference type="OrthoDB" id="437078at2759"/>
<dbReference type="GO" id="GO:0003677">
    <property type="term" value="F:DNA binding"/>
    <property type="evidence" value="ECO:0007669"/>
    <property type="project" value="TreeGrafter"/>
</dbReference>
<comment type="function">
    <text evidence="6">Plays an important role in the control of DNA replication and the maintenance of replication fork stability.</text>
</comment>
<evidence type="ECO:0000313" key="9">
    <source>
        <dbReference type="EMBL" id="KAJ8029403.1"/>
    </source>
</evidence>
<gene>
    <name evidence="9" type="ORF">HOLleu_28782</name>
</gene>
<evidence type="ECO:0000313" key="10">
    <source>
        <dbReference type="Proteomes" id="UP001152320"/>
    </source>
</evidence>
<evidence type="ECO:0000256" key="2">
    <source>
        <dbReference type="ARBA" id="ARBA00006075"/>
    </source>
</evidence>
<evidence type="ECO:0000256" key="6">
    <source>
        <dbReference type="RuleBase" id="RU366049"/>
    </source>
</evidence>
<dbReference type="GO" id="GO:0043111">
    <property type="term" value="P:replication fork arrest"/>
    <property type="evidence" value="ECO:0007669"/>
    <property type="project" value="TreeGrafter"/>
</dbReference>
<feature type="region of interest" description="Disordered" evidence="7">
    <location>
        <begin position="293"/>
        <end position="329"/>
    </location>
</feature>
<dbReference type="AlphaFoldDB" id="A0A9Q1BME1"/>
<evidence type="ECO:0000256" key="1">
    <source>
        <dbReference type="ARBA" id="ARBA00004123"/>
    </source>
</evidence>
<dbReference type="PANTHER" id="PTHR13220:SF11">
    <property type="entry name" value="TIMELESS-INTERACTING PROTEIN"/>
    <property type="match status" value="1"/>
</dbReference>
<reference evidence="9" key="1">
    <citation type="submission" date="2021-10" db="EMBL/GenBank/DDBJ databases">
        <title>Tropical sea cucumber genome reveals ecological adaptation and Cuvierian tubules defense mechanism.</title>
        <authorList>
            <person name="Chen T."/>
        </authorList>
    </citation>
    <scope>NUCLEOTIDE SEQUENCE</scope>
    <source>
        <strain evidence="9">Nanhai2018</strain>
        <tissue evidence="9">Muscle</tissue>
    </source>
</reference>
<keyword evidence="4 6" id="KW-0539">Nucleus</keyword>
<keyword evidence="5 6" id="KW-0131">Cell cycle</keyword>
<dbReference type="InterPro" id="IPR040038">
    <property type="entry name" value="TIPIN/Csm3/Swi3"/>
</dbReference>
<dbReference type="Proteomes" id="UP001152320">
    <property type="component" value="Chromosome 14"/>
</dbReference>
<dbReference type="PANTHER" id="PTHR13220">
    <property type="entry name" value="TIMELESS INTERACTING-RELATED"/>
    <property type="match status" value="1"/>
</dbReference>
<keyword evidence="10" id="KW-1185">Reference proteome</keyword>
<protein>
    <recommendedName>
        <fullName evidence="6">TIMELESS-interacting protein</fullName>
    </recommendedName>
</protein>
<comment type="caution">
    <text evidence="9">The sequence shown here is derived from an EMBL/GenBank/DDBJ whole genome shotgun (WGS) entry which is preliminary data.</text>
</comment>
<evidence type="ECO:0000256" key="5">
    <source>
        <dbReference type="ARBA" id="ARBA00023306"/>
    </source>
</evidence>
<feature type="region of interest" description="Disordered" evidence="7">
    <location>
        <begin position="242"/>
        <end position="261"/>
    </location>
</feature>
<feature type="compositionally biased region" description="Acidic residues" evidence="7">
    <location>
        <begin position="1"/>
        <end position="27"/>
    </location>
</feature>
<feature type="compositionally biased region" description="Polar residues" evidence="7">
    <location>
        <begin position="212"/>
        <end position="222"/>
    </location>
</feature>
<proteinExistence type="inferred from homology"/>
<feature type="compositionally biased region" description="Basic and acidic residues" evidence="7">
    <location>
        <begin position="197"/>
        <end position="210"/>
    </location>
</feature>
<feature type="region of interest" description="Disordered" evidence="7">
    <location>
        <begin position="188"/>
        <end position="229"/>
    </location>
</feature>